<dbReference type="InterPro" id="IPR051538">
    <property type="entry name" value="Acyl-CoA_Synth/Transferase"/>
</dbReference>
<evidence type="ECO:0000313" key="6">
    <source>
        <dbReference type="EMBL" id="KGE04154.1"/>
    </source>
</evidence>
<evidence type="ECO:0000259" key="5">
    <source>
        <dbReference type="PROSITE" id="PS51186"/>
    </source>
</evidence>
<dbReference type="PROSITE" id="PS51186">
    <property type="entry name" value="GNAT"/>
    <property type="match status" value="1"/>
</dbReference>
<dbReference type="InterPro" id="IPR043938">
    <property type="entry name" value="Ligase_CoA_dom"/>
</dbReference>
<dbReference type="SUPFAM" id="SSF55729">
    <property type="entry name" value="Acyl-CoA N-acyltransferases (Nat)"/>
    <property type="match status" value="1"/>
</dbReference>
<dbReference type="PANTHER" id="PTHR43334">
    <property type="entry name" value="ACETATE--COA LIGASE [ADP-FORMING]"/>
    <property type="match status" value="1"/>
</dbReference>
<organism evidence="6 7">
    <name type="scientific">Pseudohaliea rubra DSM 19751</name>
    <dbReference type="NCBI Taxonomy" id="1265313"/>
    <lineage>
        <taxon>Bacteria</taxon>
        <taxon>Pseudomonadati</taxon>
        <taxon>Pseudomonadota</taxon>
        <taxon>Gammaproteobacteria</taxon>
        <taxon>Cellvibrionales</taxon>
        <taxon>Halieaceae</taxon>
        <taxon>Pseudohaliea</taxon>
    </lineage>
</organism>
<name>A0A095WZW2_9GAMM</name>
<evidence type="ECO:0000256" key="4">
    <source>
        <dbReference type="ARBA" id="ARBA00060888"/>
    </source>
</evidence>
<evidence type="ECO:0000256" key="3">
    <source>
        <dbReference type="ARBA" id="ARBA00022840"/>
    </source>
</evidence>
<dbReference type="SUPFAM" id="SSF52210">
    <property type="entry name" value="Succinyl-CoA synthetase domains"/>
    <property type="match status" value="2"/>
</dbReference>
<dbReference type="Pfam" id="PF00583">
    <property type="entry name" value="Acetyltransf_1"/>
    <property type="match status" value="1"/>
</dbReference>
<dbReference type="HOGENOM" id="CLU_007415_0_2_6"/>
<protein>
    <submittedName>
        <fullName evidence="6">Putative Acetyl-CoA synthetase (ADP-forming)</fullName>
    </submittedName>
</protein>
<dbReference type="InterPro" id="IPR013815">
    <property type="entry name" value="ATP_grasp_subdomain_1"/>
</dbReference>
<gene>
    <name evidence="6" type="ORF">HRUBRA_01249</name>
</gene>
<dbReference type="InterPro" id="IPR000182">
    <property type="entry name" value="GNAT_dom"/>
</dbReference>
<dbReference type="Gene3D" id="3.40.50.720">
    <property type="entry name" value="NAD(P)-binding Rossmann-like Domain"/>
    <property type="match status" value="1"/>
</dbReference>
<dbReference type="PATRIC" id="fig|1265313.6.peg.1233"/>
<dbReference type="PANTHER" id="PTHR43334:SF1">
    <property type="entry name" value="3-HYDROXYPROPIONATE--COA LIGASE [ADP-FORMING]"/>
    <property type="match status" value="1"/>
</dbReference>
<keyword evidence="1" id="KW-0436">Ligase</keyword>
<keyword evidence="7" id="KW-1185">Reference proteome</keyword>
<dbReference type="InterPro" id="IPR036291">
    <property type="entry name" value="NAD(P)-bd_dom_sf"/>
</dbReference>
<keyword evidence="3" id="KW-0067">ATP-binding</keyword>
<proteinExistence type="inferred from homology"/>
<sequence>MLETLAATVALFSCKSLGLARPSPRFFRELGTLKRHYLHKLFEPRSVAVIGASDRLDGVGGRVLHNIIEGGFEGELYPVNPNREAVQGRAAWPRVSAISRPVDLAILAIPAASVAAALRDCAESGVGAAIVMSAGFGEIGSAGAGLQAELVDIARTHDLPLLGPNSLGVLRPAWHFNASFAKSRSRPGKVALLAQSVGFCNALLDWADSNDFGFSAVASPGAASDVDFGDLLDFLSVDASTHSVLVYVERITDARAFLSGLRMTARVKPVIVLKSGRNEAGDGALGDRVFDAAIERAGAVRVNTVHQLFTAARTLLAGTRITGQRLAVVSNAGGPGRMAADRARRRGVSLASPNAGTYAALRALMPTHWQPDNPLDILGDAGPERYAAACKALLEDSEVDGLLVLLTPQGMTDPEACAAAVIEAAKGARKPVVACWMGQDLVARSRELLAAARLPHFTSPERGVDAFAYIAAYRRNQAVLLQVPPPASEEQPPDIEGARLMIENALGERREALTTTEAKAVLRAFRVPVSPAINASSPADALVAAETLGLPVAMKVNSPDIPRKAAVGGVRLRVRDAHEVRTAYRDIIAQVKAARPDARINGISVEPLLEADDPREVAVVLARDPAFGPYIGIGAARDGLSPMAGLQVALPPLNGFLARELVRRALEGAPPETFSEADAESLVAMLMRVSELACELPELVELTMNPVRLGGDGAVALDARIAVHTREASTRRYGHMAIHPYPSAMAEHWQLADGSDLLVRPIRPEDAEMERAFVEGLSPESRYYRFMYRVDKLSPMMLARFTQIDYDRELALVAIATPDGLAPRIIGVARYVANPDGESCEFALTIADDLQHQGMGRRLMQQLMNAARDRGLEVMEGEVLTANRRMLRLCEGLGFRLVYNREEPDVVAVRRHL</sequence>
<evidence type="ECO:0000313" key="7">
    <source>
        <dbReference type="Proteomes" id="UP000029640"/>
    </source>
</evidence>
<dbReference type="Gene3D" id="3.30.470.20">
    <property type="entry name" value="ATP-grasp fold, B domain"/>
    <property type="match status" value="1"/>
</dbReference>
<comment type="caution">
    <text evidence="6">The sequence shown here is derived from an EMBL/GenBank/DDBJ whole genome shotgun (WGS) entry which is preliminary data.</text>
</comment>
<evidence type="ECO:0000256" key="2">
    <source>
        <dbReference type="ARBA" id="ARBA00022741"/>
    </source>
</evidence>
<reference evidence="6 7" key="1">
    <citation type="journal article" date="2014" name="Genome Announc.">
        <title>Genome Sequence of Gammaproteobacterial Pseudohaliea rubra Type Strain DSM 19751, Isolated from Coastal Seawater of the Mediterranean Sea.</title>
        <authorList>
            <person name="Spring S."/>
            <person name="Fiebig A."/>
            <person name="Riedel T."/>
            <person name="Goker M."/>
            <person name="Klenk H.P."/>
        </authorList>
    </citation>
    <scope>NUCLEOTIDE SEQUENCE [LARGE SCALE GENOMIC DNA]</scope>
    <source>
        <strain evidence="6 7">DSM 19751</strain>
    </source>
</reference>
<dbReference type="Gene3D" id="3.40.50.261">
    <property type="entry name" value="Succinyl-CoA synthetase domains"/>
    <property type="match status" value="2"/>
</dbReference>
<dbReference type="AlphaFoldDB" id="A0A095WZW2"/>
<dbReference type="SMART" id="SM00881">
    <property type="entry name" value="CoA_binding"/>
    <property type="match status" value="1"/>
</dbReference>
<dbReference type="Pfam" id="PF13607">
    <property type="entry name" value="Succ_CoA_lig"/>
    <property type="match status" value="1"/>
</dbReference>
<dbReference type="Pfam" id="PF19045">
    <property type="entry name" value="Ligase_CoA_2"/>
    <property type="match status" value="1"/>
</dbReference>
<comment type="similarity">
    <text evidence="4">In the N-terminal section; belongs to the acetate CoA ligase alpha subunit family.</text>
</comment>
<dbReference type="eggNOG" id="COG1042">
    <property type="taxonomic scope" value="Bacteria"/>
</dbReference>
<keyword evidence="2" id="KW-0547">Nucleotide-binding</keyword>
<dbReference type="SUPFAM" id="SSF51735">
    <property type="entry name" value="NAD(P)-binding Rossmann-fold domains"/>
    <property type="match status" value="1"/>
</dbReference>
<dbReference type="eggNOG" id="COG0045">
    <property type="taxonomic scope" value="Bacteria"/>
</dbReference>
<dbReference type="InterPro" id="IPR016102">
    <property type="entry name" value="Succinyl-CoA_synth-like"/>
</dbReference>
<dbReference type="InterPro" id="IPR016181">
    <property type="entry name" value="Acyl_CoA_acyltransferase"/>
</dbReference>
<dbReference type="Gene3D" id="3.40.630.30">
    <property type="match status" value="1"/>
</dbReference>
<dbReference type="CDD" id="cd04301">
    <property type="entry name" value="NAT_SF"/>
    <property type="match status" value="1"/>
</dbReference>
<evidence type="ECO:0000256" key="1">
    <source>
        <dbReference type="ARBA" id="ARBA00022598"/>
    </source>
</evidence>
<dbReference type="SUPFAM" id="SSF56059">
    <property type="entry name" value="Glutathione synthetase ATP-binding domain-like"/>
    <property type="match status" value="1"/>
</dbReference>
<dbReference type="InterPro" id="IPR032875">
    <property type="entry name" value="Succ_CoA_lig_flav_dom"/>
</dbReference>
<dbReference type="GO" id="GO:0043758">
    <property type="term" value="F:acetate-CoA ligase (ADP-forming) activity"/>
    <property type="evidence" value="ECO:0007669"/>
    <property type="project" value="InterPro"/>
</dbReference>
<feature type="domain" description="N-acetyltransferase" evidence="5">
    <location>
        <begin position="757"/>
        <end position="913"/>
    </location>
</feature>
<dbReference type="Pfam" id="PF13549">
    <property type="entry name" value="ATP-grasp_5"/>
    <property type="match status" value="1"/>
</dbReference>
<dbReference type="Gene3D" id="3.30.1490.20">
    <property type="entry name" value="ATP-grasp fold, A domain"/>
    <property type="match status" value="1"/>
</dbReference>
<dbReference type="GO" id="GO:0005524">
    <property type="term" value="F:ATP binding"/>
    <property type="evidence" value="ECO:0007669"/>
    <property type="project" value="UniProtKB-KW"/>
</dbReference>
<dbReference type="Pfam" id="PF13380">
    <property type="entry name" value="CoA_binding_2"/>
    <property type="match status" value="1"/>
</dbReference>
<dbReference type="EMBL" id="AUVB01000036">
    <property type="protein sequence ID" value="KGE04154.1"/>
    <property type="molecule type" value="Genomic_DNA"/>
</dbReference>
<dbReference type="Proteomes" id="UP000029640">
    <property type="component" value="Unassembled WGS sequence"/>
</dbReference>
<dbReference type="FunFam" id="3.30.1490.20:FF:000020">
    <property type="entry name" value="Protein lysine acetyltransferase"/>
    <property type="match status" value="1"/>
</dbReference>
<dbReference type="STRING" id="1265313.HRUBRA_01249"/>
<dbReference type="InterPro" id="IPR003781">
    <property type="entry name" value="CoA-bd"/>
</dbReference>
<accession>A0A095WZW2</accession>
<dbReference type="GO" id="GO:0016747">
    <property type="term" value="F:acyltransferase activity, transferring groups other than amino-acyl groups"/>
    <property type="evidence" value="ECO:0007669"/>
    <property type="project" value="InterPro"/>
</dbReference>